<sequence length="292" mass="29208">MGGTDFRGGNGGGSFYPSGQQGFGTGNGYMGGAAGAGMVGNGMTGNGMGGSGMGDNGMEGIGTGGYPMGSNGMGGIYPQAGGMSNGPGAGTGAGMGSDGTGAGSGGGMSGYAGSGNAAFGNRGSTVPSGYIRYNGQLMTIGQYQQALAGGSSSGPSSDSQSLSRRDVLQADSSAFFVHKRQADSSDGAPQPSSDGNSPPARKGKTPVAKVLMCINGDPAVPPIKFNTMTGMRLRDASVPKDGVVDITNLPNYKMPWMPFLPTAEMWAEQQELMLAQEQMIETNMTTAPSPSR</sequence>
<dbReference type="eggNOG" id="ENOG502QV37">
    <property type="taxonomic scope" value="Eukaryota"/>
</dbReference>
<evidence type="ECO:0000256" key="1">
    <source>
        <dbReference type="SAM" id="MobiDB-lite"/>
    </source>
</evidence>
<dbReference type="GeneID" id="24111414"/>
<dbReference type="RefSeq" id="XP_012192135.1">
    <property type="nucleotide sequence ID" value="XM_012336745.1"/>
</dbReference>
<evidence type="ECO:0000313" key="2">
    <source>
        <dbReference type="EMBL" id="GAC98548.1"/>
    </source>
</evidence>
<keyword evidence="3" id="KW-1185">Reference proteome</keyword>
<dbReference type="AlphaFoldDB" id="R9PAW7"/>
<evidence type="ECO:0000313" key="3">
    <source>
        <dbReference type="Proteomes" id="UP000014071"/>
    </source>
</evidence>
<gene>
    <name evidence="2" type="ORF">PHSY_006142</name>
</gene>
<accession>R9PAW7</accession>
<dbReference type="Proteomes" id="UP000014071">
    <property type="component" value="Unassembled WGS sequence"/>
</dbReference>
<dbReference type="HOGENOM" id="CLU_953532_0_0_1"/>
<dbReference type="STRING" id="1305764.R9PAW7"/>
<reference evidence="3" key="1">
    <citation type="journal article" date="2013" name="Genome Announc.">
        <title>Draft genome sequence of the basidiomycetous yeast-like fungus Pseudozyma hubeiensis SY62, which produces an abundant amount of the biosurfactant mannosylerythritol lipids.</title>
        <authorList>
            <person name="Konishi M."/>
            <person name="Hatada Y."/>
            <person name="Horiuchi J."/>
        </authorList>
    </citation>
    <scope>NUCLEOTIDE SEQUENCE [LARGE SCALE GENOMIC DNA]</scope>
    <source>
        <strain evidence="3">SY62</strain>
    </source>
</reference>
<dbReference type="EMBL" id="DF238821">
    <property type="protein sequence ID" value="GAC98548.1"/>
    <property type="molecule type" value="Genomic_DNA"/>
</dbReference>
<dbReference type="OrthoDB" id="2556009at2759"/>
<organism evidence="2 3">
    <name type="scientific">Pseudozyma hubeiensis (strain SY62)</name>
    <name type="common">Yeast</name>
    <dbReference type="NCBI Taxonomy" id="1305764"/>
    <lineage>
        <taxon>Eukaryota</taxon>
        <taxon>Fungi</taxon>
        <taxon>Dikarya</taxon>
        <taxon>Basidiomycota</taxon>
        <taxon>Ustilaginomycotina</taxon>
        <taxon>Ustilaginomycetes</taxon>
        <taxon>Ustilaginales</taxon>
        <taxon>Ustilaginaceae</taxon>
        <taxon>Pseudozyma</taxon>
    </lineage>
</organism>
<protein>
    <submittedName>
        <fullName evidence="2">Uncharacterized protein</fullName>
    </submittedName>
</protein>
<feature type="region of interest" description="Disordered" evidence="1">
    <location>
        <begin position="180"/>
        <end position="205"/>
    </location>
</feature>
<proteinExistence type="predicted"/>
<name>R9PAW7_PSEHS</name>